<keyword evidence="8" id="KW-1185">Reference proteome</keyword>
<dbReference type="AlphaFoldDB" id="A0A8X8ALY0"/>
<dbReference type="OrthoDB" id="445564at2759"/>
<dbReference type="InterPro" id="IPR004843">
    <property type="entry name" value="Calcineurin-like_PHP"/>
</dbReference>
<keyword evidence="4" id="KW-0378">Hydrolase</keyword>
<dbReference type="Proteomes" id="UP000886885">
    <property type="component" value="Chromosome 1D"/>
</dbReference>
<evidence type="ECO:0000256" key="3">
    <source>
        <dbReference type="ARBA" id="ARBA00023211"/>
    </source>
</evidence>
<dbReference type="PANTHER" id="PTHR45668:SF9">
    <property type="entry name" value="SERINE_THREONINE-PROTEIN PHOSPHATASE 7"/>
    <property type="match status" value="1"/>
</dbReference>
<comment type="cofactor">
    <cofactor evidence="1">
        <name>Mn(2+)</name>
        <dbReference type="ChEBI" id="CHEBI:29035"/>
    </cofactor>
</comment>
<proteinExistence type="inferred from homology"/>
<evidence type="ECO:0000313" key="8">
    <source>
        <dbReference type="Proteomes" id="UP000886885"/>
    </source>
</evidence>
<protein>
    <recommendedName>
        <fullName evidence="4">Serine/threonine-protein phosphatase</fullName>
        <ecNumber evidence="4">3.1.3.16</ecNumber>
    </recommendedName>
</protein>
<feature type="region of interest" description="Disordered" evidence="5">
    <location>
        <begin position="1"/>
        <end position="51"/>
    </location>
</feature>
<dbReference type="Pfam" id="PF00149">
    <property type="entry name" value="Metallophos"/>
    <property type="match status" value="2"/>
</dbReference>
<dbReference type="FunFam" id="3.60.21.10:FF:000064">
    <property type="entry name" value="Serine/threonine-protein phosphatase"/>
    <property type="match status" value="1"/>
</dbReference>
<dbReference type="CDD" id="cd07418">
    <property type="entry name" value="MPP_PP7"/>
    <property type="match status" value="1"/>
</dbReference>
<dbReference type="InterPro" id="IPR041754">
    <property type="entry name" value="MPP_PP7"/>
</dbReference>
<dbReference type="InterPro" id="IPR006186">
    <property type="entry name" value="Ser/Thr-sp_prot-phosphatase"/>
</dbReference>
<dbReference type="EC" id="3.1.3.16" evidence="4"/>
<gene>
    <name evidence="7" type="ORF">POTOM_006936</name>
</gene>
<evidence type="ECO:0000256" key="5">
    <source>
        <dbReference type="SAM" id="MobiDB-lite"/>
    </source>
</evidence>
<feature type="compositionally biased region" description="Low complexity" evidence="5">
    <location>
        <begin position="16"/>
        <end position="40"/>
    </location>
</feature>
<keyword evidence="2" id="KW-0479">Metal-binding</keyword>
<dbReference type="InterPro" id="IPR051134">
    <property type="entry name" value="PPP_phosphatase"/>
</dbReference>
<sequence length="517" mass="57479">MSDSLPSGSPSDHEPANTATNSPEEATTTSSTTTTTSTPEVPSPPPIQIPLQWPSNSSVTLDWIQNLISAFDWSSKNLPPSELPSVLPVSVFDALVLTASKILHKEPNCVRIDDCNENSRVVVVGDVHGQLHDFMFLLQDAGFPCEDRFFVFNGDYVDRGAWGLETFLLLLAWKVIFFKTLLFIAIQELTHTQINGNFFLSRFNQIRLGGDDGGRDQLTGSMSEEKRSGSVRDRENVIGECVFLPQRVFLLRGNHESKYCTSVYGFEKEVLAKYGDKGKHVYRKCLGCFEGLPLASVIAGRVYTAHGGLFRSVSITPSKRSKGKKNRRIILNSETKPLCLGSLEELSKARRSVLDPPWEGQNLIPGDVLWSDPTMKSGLSPNTERGIGLLWGPDCTEDFLKKFQLKLIIRSHEGPDAREKRPGLGGMDEGYTIDHVVPSGKLITLFSAPDYPQFQATEDRYKNKGAYIVLKPPCFDDPEFHSFKAITPRPAVNAYYDYKDVIDSDEELDLASMVTST</sequence>
<evidence type="ECO:0000313" key="7">
    <source>
        <dbReference type="EMBL" id="KAG6790771.1"/>
    </source>
</evidence>
<organism evidence="7 8">
    <name type="scientific">Populus tomentosa</name>
    <name type="common">Chinese white poplar</name>
    <dbReference type="NCBI Taxonomy" id="118781"/>
    <lineage>
        <taxon>Eukaryota</taxon>
        <taxon>Viridiplantae</taxon>
        <taxon>Streptophyta</taxon>
        <taxon>Embryophyta</taxon>
        <taxon>Tracheophyta</taxon>
        <taxon>Spermatophyta</taxon>
        <taxon>Magnoliopsida</taxon>
        <taxon>eudicotyledons</taxon>
        <taxon>Gunneridae</taxon>
        <taxon>Pentapetalae</taxon>
        <taxon>rosids</taxon>
        <taxon>fabids</taxon>
        <taxon>Malpighiales</taxon>
        <taxon>Salicaceae</taxon>
        <taxon>Saliceae</taxon>
        <taxon>Populus</taxon>
    </lineage>
</organism>
<feature type="compositionally biased region" description="Polar residues" evidence="5">
    <location>
        <begin position="1"/>
        <end position="10"/>
    </location>
</feature>
<comment type="caution">
    <text evidence="7">The sequence shown here is derived from an EMBL/GenBank/DDBJ whole genome shotgun (WGS) entry which is preliminary data.</text>
</comment>
<comment type="similarity">
    <text evidence="4">Belongs to the PPP phosphatase family.</text>
</comment>
<dbReference type="PROSITE" id="PS00125">
    <property type="entry name" value="SER_THR_PHOSPHATASE"/>
    <property type="match status" value="1"/>
</dbReference>
<evidence type="ECO:0000259" key="6">
    <source>
        <dbReference type="PROSITE" id="PS00125"/>
    </source>
</evidence>
<accession>A0A8X8ALY0</accession>
<dbReference type="PANTHER" id="PTHR45668">
    <property type="entry name" value="SERINE/THREONINE-PROTEIN PHOSPHATASE 5-RELATED"/>
    <property type="match status" value="1"/>
</dbReference>
<keyword evidence="3" id="KW-0464">Manganese</keyword>
<dbReference type="SMART" id="SM00156">
    <property type="entry name" value="PP2Ac"/>
    <property type="match status" value="1"/>
</dbReference>
<dbReference type="GO" id="GO:0004722">
    <property type="term" value="F:protein serine/threonine phosphatase activity"/>
    <property type="evidence" value="ECO:0007669"/>
    <property type="project" value="UniProtKB-EC"/>
</dbReference>
<evidence type="ECO:0000256" key="4">
    <source>
        <dbReference type="RuleBase" id="RU004273"/>
    </source>
</evidence>
<evidence type="ECO:0000256" key="2">
    <source>
        <dbReference type="ARBA" id="ARBA00022723"/>
    </source>
</evidence>
<feature type="domain" description="Serine/threonine specific protein phosphatases" evidence="6">
    <location>
        <begin position="251"/>
        <end position="256"/>
    </location>
</feature>
<dbReference type="GO" id="GO:0046872">
    <property type="term" value="F:metal ion binding"/>
    <property type="evidence" value="ECO:0007669"/>
    <property type="project" value="UniProtKB-KW"/>
</dbReference>
<dbReference type="EMBL" id="JAAWWB010000002">
    <property type="protein sequence ID" value="KAG6790771.1"/>
    <property type="molecule type" value="Genomic_DNA"/>
</dbReference>
<name>A0A8X8ALY0_POPTO</name>
<reference evidence="7" key="1">
    <citation type="journal article" date="2020" name="bioRxiv">
        <title>Hybrid origin of Populus tomentosa Carr. identified through genome sequencing and phylogenomic analysis.</title>
        <authorList>
            <person name="An X."/>
            <person name="Gao K."/>
            <person name="Chen Z."/>
            <person name="Li J."/>
            <person name="Yang X."/>
            <person name="Yang X."/>
            <person name="Zhou J."/>
            <person name="Guo T."/>
            <person name="Zhao T."/>
            <person name="Huang S."/>
            <person name="Miao D."/>
            <person name="Khan W.U."/>
            <person name="Rao P."/>
            <person name="Ye M."/>
            <person name="Lei B."/>
            <person name="Liao W."/>
            <person name="Wang J."/>
            <person name="Ji L."/>
            <person name="Li Y."/>
            <person name="Guo B."/>
            <person name="Mustafa N.S."/>
            <person name="Li S."/>
            <person name="Yun Q."/>
            <person name="Keller S.R."/>
            <person name="Mao J."/>
            <person name="Zhang R."/>
            <person name="Strauss S.H."/>
        </authorList>
    </citation>
    <scope>NUCLEOTIDE SEQUENCE</scope>
    <source>
        <strain evidence="7">GM15</strain>
        <tissue evidence="7">Leaf</tissue>
    </source>
</reference>
<evidence type="ECO:0000256" key="1">
    <source>
        <dbReference type="ARBA" id="ARBA00001936"/>
    </source>
</evidence>
<comment type="catalytic activity">
    <reaction evidence="4">
        <text>O-phospho-L-threonyl-[protein] + H2O = L-threonyl-[protein] + phosphate</text>
        <dbReference type="Rhea" id="RHEA:47004"/>
        <dbReference type="Rhea" id="RHEA-COMP:11060"/>
        <dbReference type="Rhea" id="RHEA-COMP:11605"/>
        <dbReference type="ChEBI" id="CHEBI:15377"/>
        <dbReference type="ChEBI" id="CHEBI:30013"/>
        <dbReference type="ChEBI" id="CHEBI:43474"/>
        <dbReference type="ChEBI" id="CHEBI:61977"/>
        <dbReference type="EC" id="3.1.3.16"/>
    </reaction>
</comment>